<evidence type="ECO:0000313" key="2">
    <source>
        <dbReference type="EMBL" id="KAB8076369.1"/>
    </source>
</evidence>
<protein>
    <submittedName>
        <fullName evidence="2">Uncharacterized protein</fullName>
    </submittedName>
</protein>
<keyword evidence="3" id="KW-1185">Reference proteome</keyword>
<proteinExistence type="predicted"/>
<feature type="transmembrane region" description="Helical" evidence="1">
    <location>
        <begin position="12"/>
        <end position="34"/>
    </location>
</feature>
<dbReference type="AlphaFoldDB" id="A0A5N5X6S7"/>
<organism evidence="2 3">
    <name type="scientific">Aspergillus leporis</name>
    <dbReference type="NCBI Taxonomy" id="41062"/>
    <lineage>
        <taxon>Eukaryota</taxon>
        <taxon>Fungi</taxon>
        <taxon>Dikarya</taxon>
        <taxon>Ascomycota</taxon>
        <taxon>Pezizomycotina</taxon>
        <taxon>Eurotiomycetes</taxon>
        <taxon>Eurotiomycetidae</taxon>
        <taxon>Eurotiales</taxon>
        <taxon>Aspergillaceae</taxon>
        <taxon>Aspergillus</taxon>
        <taxon>Aspergillus subgen. Circumdati</taxon>
    </lineage>
</organism>
<dbReference type="EMBL" id="ML732181">
    <property type="protein sequence ID" value="KAB8076369.1"/>
    <property type="molecule type" value="Genomic_DNA"/>
</dbReference>
<keyword evidence="1" id="KW-0812">Transmembrane</keyword>
<evidence type="ECO:0000313" key="3">
    <source>
        <dbReference type="Proteomes" id="UP000326565"/>
    </source>
</evidence>
<reference evidence="2 3" key="1">
    <citation type="submission" date="2019-04" db="EMBL/GenBank/DDBJ databases">
        <title>Friends and foes A comparative genomics study of 23 Aspergillus species from section Flavi.</title>
        <authorList>
            <consortium name="DOE Joint Genome Institute"/>
            <person name="Kjaerbolling I."/>
            <person name="Vesth T."/>
            <person name="Frisvad J.C."/>
            <person name="Nybo J.L."/>
            <person name="Theobald S."/>
            <person name="Kildgaard S."/>
            <person name="Isbrandt T."/>
            <person name="Kuo A."/>
            <person name="Sato A."/>
            <person name="Lyhne E.K."/>
            <person name="Kogle M.E."/>
            <person name="Wiebenga A."/>
            <person name="Kun R.S."/>
            <person name="Lubbers R.J."/>
            <person name="Makela M.R."/>
            <person name="Barry K."/>
            <person name="Chovatia M."/>
            <person name="Clum A."/>
            <person name="Daum C."/>
            <person name="Haridas S."/>
            <person name="He G."/>
            <person name="LaButti K."/>
            <person name="Lipzen A."/>
            <person name="Mondo S."/>
            <person name="Riley R."/>
            <person name="Salamov A."/>
            <person name="Simmons B.A."/>
            <person name="Magnuson J.K."/>
            <person name="Henrissat B."/>
            <person name="Mortensen U.H."/>
            <person name="Larsen T.O."/>
            <person name="Devries R.P."/>
            <person name="Grigoriev I.V."/>
            <person name="Machida M."/>
            <person name="Baker S.E."/>
            <person name="Andersen M.R."/>
        </authorList>
    </citation>
    <scope>NUCLEOTIDE SEQUENCE [LARGE SCALE GENOMIC DNA]</scope>
    <source>
        <strain evidence="2 3">CBS 151.66</strain>
    </source>
</reference>
<gene>
    <name evidence="2" type="ORF">BDV29DRAFT_87600</name>
</gene>
<evidence type="ECO:0000256" key="1">
    <source>
        <dbReference type="SAM" id="Phobius"/>
    </source>
</evidence>
<keyword evidence="1" id="KW-1133">Transmembrane helix</keyword>
<accession>A0A5N5X6S7</accession>
<sequence length="83" mass="9192">MKTDLVRYSTVLMEIIFLFIYFYLSYLLTCSVAASASNETMPVSGCNPTSPSTLFFCLPTSFTRISIFGGNWCLASSACSRFV</sequence>
<keyword evidence="1" id="KW-0472">Membrane</keyword>
<name>A0A5N5X6S7_9EURO</name>
<dbReference type="Proteomes" id="UP000326565">
    <property type="component" value="Unassembled WGS sequence"/>
</dbReference>